<dbReference type="AlphaFoldDB" id="A0A521E422"/>
<keyword evidence="1" id="KW-0812">Transmembrane</keyword>
<organism evidence="2 3">
    <name type="scientific">Solitalea koreensis</name>
    <dbReference type="NCBI Taxonomy" id="543615"/>
    <lineage>
        <taxon>Bacteria</taxon>
        <taxon>Pseudomonadati</taxon>
        <taxon>Bacteroidota</taxon>
        <taxon>Sphingobacteriia</taxon>
        <taxon>Sphingobacteriales</taxon>
        <taxon>Sphingobacteriaceae</taxon>
        <taxon>Solitalea</taxon>
    </lineage>
</organism>
<evidence type="ECO:0000313" key="2">
    <source>
        <dbReference type="EMBL" id="SMO78688.1"/>
    </source>
</evidence>
<keyword evidence="3" id="KW-1185">Reference proteome</keyword>
<evidence type="ECO:0008006" key="4">
    <source>
        <dbReference type="Google" id="ProtNLM"/>
    </source>
</evidence>
<reference evidence="2 3" key="1">
    <citation type="submission" date="2017-05" db="EMBL/GenBank/DDBJ databases">
        <authorList>
            <person name="Varghese N."/>
            <person name="Submissions S."/>
        </authorList>
    </citation>
    <scope>NUCLEOTIDE SEQUENCE [LARGE SCALE GENOMIC DNA]</scope>
    <source>
        <strain evidence="2 3">DSM 21342</strain>
    </source>
</reference>
<dbReference type="EMBL" id="FXSZ01000011">
    <property type="protein sequence ID" value="SMO78688.1"/>
    <property type="molecule type" value="Genomic_DNA"/>
</dbReference>
<sequence>MQKAKIIAPIIITFVWIGFICSISFMEAPVKFTAPHLSLQVGVEIGRQVFKALNKTELIFALCSLGLMLGNRLKSPITISFGTVLLILSLQTFWLLPQLHQRVQIIINGGKPEPSQLHIIYIILDFIKIIALFYLGCFQLAQYKRNSFN</sequence>
<keyword evidence="1" id="KW-0472">Membrane</keyword>
<gene>
    <name evidence="2" type="ORF">SAMN06265350_11122</name>
</gene>
<dbReference type="Proteomes" id="UP000315971">
    <property type="component" value="Unassembled WGS sequence"/>
</dbReference>
<dbReference type="OrthoDB" id="1098954at2"/>
<keyword evidence="1" id="KW-1133">Transmembrane helix</keyword>
<evidence type="ECO:0000313" key="3">
    <source>
        <dbReference type="Proteomes" id="UP000315971"/>
    </source>
</evidence>
<feature type="transmembrane region" description="Helical" evidence="1">
    <location>
        <begin position="77"/>
        <end position="96"/>
    </location>
</feature>
<accession>A0A521E422</accession>
<proteinExistence type="predicted"/>
<dbReference type="RefSeq" id="WP_142604562.1">
    <property type="nucleotide sequence ID" value="NZ_FXSZ01000011.1"/>
</dbReference>
<feature type="transmembrane region" description="Helical" evidence="1">
    <location>
        <begin position="7"/>
        <end position="26"/>
    </location>
</feature>
<protein>
    <recommendedName>
        <fullName evidence="4">DUF4149 domain-containing protein</fullName>
    </recommendedName>
</protein>
<name>A0A521E422_9SPHI</name>
<evidence type="ECO:0000256" key="1">
    <source>
        <dbReference type="SAM" id="Phobius"/>
    </source>
</evidence>
<feature type="transmembrane region" description="Helical" evidence="1">
    <location>
        <begin position="117"/>
        <end position="141"/>
    </location>
</feature>